<evidence type="ECO:0000256" key="4">
    <source>
        <dbReference type="ARBA" id="ARBA00012268"/>
    </source>
</evidence>
<dbReference type="PIRSF" id="PIRSF006337">
    <property type="entry name" value="Trehalose_TreZ"/>
    <property type="match status" value="1"/>
</dbReference>
<dbReference type="InterPro" id="IPR044901">
    <property type="entry name" value="Trehalose_TreZ_E-set_sf"/>
</dbReference>
<feature type="site" description="Transition state stabilizer" evidence="16">
    <location>
        <position position="383"/>
    </location>
</feature>
<evidence type="ECO:0000256" key="9">
    <source>
        <dbReference type="ARBA" id="ARBA00023295"/>
    </source>
</evidence>
<evidence type="ECO:0000313" key="18">
    <source>
        <dbReference type="EMBL" id="EFI34886.1"/>
    </source>
</evidence>
<dbReference type="SMART" id="SM00642">
    <property type="entry name" value="Aamy"/>
    <property type="match status" value="1"/>
</dbReference>
<dbReference type="Gene3D" id="3.20.20.80">
    <property type="entry name" value="Glycosidases"/>
    <property type="match status" value="1"/>
</dbReference>
<gene>
    <name evidence="18" type="ORF">Dthio_PD2277</name>
</gene>
<keyword evidence="19" id="KW-1185">Reference proteome</keyword>
<dbReference type="SUPFAM" id="SSF81296">
    <property type="entry name" value="E set domains"/>
    <property type="match status" value="1"/>
</dbReference>
<protein>
    <recommendedName>
        <fullName evidence="5 13">Malto-oligosyltrehalose trehalohydrolase</fullName>
        <shortName evidence="14">MTHase</shortName>
        <ecNumber evidence="4 13">3.2.1.141</ecNumber>
    </recommendedName>
    <alternativeName>
        <fullName evidence="11 14">4-alpha-D-((1-&gt;4)-alpha-D-glucano)trehalose trehalohydrolase</fullName>
    </alternativeName>
    <alternativeName>
        <fullName evidence="10 14">Maltooligosyl trehalose trehalohydrolase</fullName>
    </alternativeName>
</protein>
<evidence type="ECO:0000256" key="12">
    <source>
        <dbReference type="ARBA" id="ARBA00034013"/>
    </source>
</evidence>
<proteinExistence type="inferred from homology"/>
<feature type="domain" description="Glycosyl hydrolase family 13 catalytic" evidence="17">
    <location>
        <begin position="85"/>
        <end position="502"/>
    </location>
</feature>
<dbReference type="GO" id="GO:0005992">
    <property type="term" value="P:trehalose biosynthetic process"/>
    <property type="evidence" value="ECO:0007669"/>
    <property type="project" value="UniProtKB-UniRule"/>
</dbReference>
<dbReference type="InterPro" id="IPR006047">
    <property type="entry name" value="GH13_cat_dom"/>
</dbReference>
<dbReference type="AlphaFoldDB" id="D6SQ60"/>
<evidence type="ECO:0000256" key="8">
    <source>
        <dbReference type="ARBA" id="ARBA00023277"/>
    </source>
</evidence>
<dbReference type="Pfam" id="PF11941">
    <property type="entry name" value="DUF3459"/>
    <property type="match status" value="1"/>
</dbReference>
<dbReference type="UniPathway" id="UPA00299"/>
<keyword evidence="9 14" id="KW-0326">Glycosidase</keyword>
<accession>D6SQ60</accession>
<evidence type="ECO:0000313" key="19">
    <source>
        <dbReference type="Proteomes" id="UP000005496"/>
    </source>
</evidence>
<dbReference type="EC" id="3.2.1.141" evidence="4 13"/>
<evidence type="ECO:0000256" key="13">
    <source>
        <dbReference type="NCBIfam" id="TIGR02402"/>
    </source>
</evidence>
<dbReference type="RefSeq" id="WP_008870200.1">
    <property type="nucleotide sequence ID" value="NZ_ACJN02000002.1"/>
</dbReference>
<feature type="active site" description="Nucleophile" evidence="15">
    <location>
        <position position="252"/>
    </location>
</feature>
<dbReference type="Gene3D" id="2.60.40.10">
    <property type="entry name" value="Immunoglobulins"/>
    <property type="match status" value="1"/>
</dbReference>
<evidence type="ECO:0000256" key="1">
    <source>
        <dbReference type="ARBA" id="ARBA00004496"/>
    </source>
</evidence>
<feature type="active site" description="Proton donor" evidence="15">
    <location>
        <position position="289"/>
    </location>
</feature>
<organism evidence="18 19">
    <name type="scientific">Desulfonatronospira thiodismutans ASO3-1</name>
    <dbReference type="NCBI Taxonomy" id="555779"/>
    <lineage>
        <taxon>Bacteria</taxon>
        <taxon>Pseudomonadati</taxon>
        <taxon>Thermodesulfobacteriota</taxon>
        <taxon>Desulfovibrionia</taxon>
        <taxon>Desulfovibrionales</taxon>
        <taxon>Desulfonatronovibrionaceae</taxon>
        <taxon>Desulfonatronospira</taxon>
    </lineage>
</organism>
<evidence type="ECO:0000256" key="11">
    <source>
        <dbReference type="ARBA" id="ARBA00033284"/>
    </source>
</evidence>
<dbReference type="Pfam" id="PF00128">
    <property type="entry name" value="Alpha-amylase"/>
    <property type="match status" value="1"/>
</dbReference>
<evidence type="ECO:0000256" key="6">
    <source>
        <dbReference type="ARBA" id="ARBA00022490"/>
    </source>
</evidence>
<evidence type="ECO:0000256" key="16">
    <source>
        <dbReference type="PIRSR" id="PIRSR006337-3"/>
    </source>
</evidence>
<keyword evidence="7 14" id="KW-0378">Hydrolase</keyword>
<evidence type="ECO:0000256" key="15">
    <source>
        <dbReference type="PIRSR" id="PIRSR006337-1"/>
    </source>
</evidence>
<dbReference type="EMBL" id="ACJN02000002">
    <property type="protein sequence ID" value="EFI34886.1"/>
    <property type="molecule type" value="Genomic_DNA"/>
</dbReference>
<dbReference type="CDD" id="cd02853">
    <property type="entry name" value="E_set_MTHase_like_N"/>
    <property type="match status" value="1"/>
</dbReference>
<dbReference type="Proteomes" id="UP000005496">
    <property type="component" value="Unassembled WGS sequence"/>
</dbReference>
<dbReference type="InterPro" id="IPR012768">
    <property type="entry name" value="Trehalose_TreZ"/>
</dbReference>
<dbReference type="OrthoDB" id="9800174at2"/>
<dbReference type="Gene3D" id="1.10.10.760">
    <property type="entry name" value="E-set domains of sugar-utilizing enzymes"/>
    <property type="match status" value="1"/>
</dbReference>
<dbReference type="GO" id="GO:0005737">
    <property type="term" value="C:cytoplasm"/>
    <property type="evidence" value="ECO:0007669"/>
    <property type="project" value="UniProtKB-SubCell"/>
</dbReference>
<evidence type="ECO:0000259" key="17">
    <source>
        <dbReference type="SMART" id="SM00642"/>
    </source>
</evidence>
<comment type="pathway">
    <text evidence="2 14">Glycan biosynthesis; trehalose biosynthesis.</text>
</comment>
<keyword evidence="8" id="KW-0119">Carbohydrate metabolism</keyword>
<comment type="subcellular location">
    <subcellularLocation>
        <location evidence="1 15">Cytoplasm</location>
    </subcellularLocation>
</comment>
<evidence type="ECO:0000256" key="7">
    <source>
        <dbReference type="ARBA" id="ARBA00022801"/>
    </source>
</evidence>
<comment type="similarity">
    <text evidence="3 14">Belongs to the glycosyl hydrolase 13 family.</text>
</comment>
<dbReference type="CDD" id="cd11325">
    <property type="entry name" value="AmyAc_GTHase"/>
    <property type="match status" value="1"/>
</dbReference>
<dbReference type="InterPro" id="IPR014756">
    <property type="entry name" value="Ig_E-set"/>
</dbReference>
<evidence type="ECO:0000256" key="3">
    <source>
        <dbReference type="ARBA" id="ARBA00008061"/>
    </source>
</evidence>
<dbReference type="eggNOG" id="COG0296">
    <property type="taxonomic scope" value="Bacteria"/>
</dbReference>
<evidence type="ECO:0000256" key="10">
    <source>
        <dbReference type="ARBA" id="ARBA00032057"/>
    </source>
</evidence>
<dbReference type="InterPro" id="IPR017853">
    <property type="entry name" value="GH"/>
</dbReference>
<dbReference type="GO" id="GO:0033942">
    <property type="term" value="F:4-alpha-D-(1-&gt;4)-alpha-D-glucanotrehalose trehalohydrolase activity"/>
    <property type="evidence" value="ECO:0007669"/>
    <property type="project" value="UniProtKB-EC"/>
</dbReference>
<dbReference type="InterPro" id="IPR013783">
    <property type="entry name" value="Ig-like_fold"/>
</dbReference>
<comment type="caution">
    <text evidence="18">The sequence shown here is derived from an EMBL/GenBank/DDBJ whole genome shotgun (WGS) entry which is preliminary data.</text>
</comment>
<dbReference type="SUPFAM" id="SSF51445">
    <property type="entry name" value="(Trans)glycosidases"/>
    <property type="match status" value="1"/>
</dbReference>
<evidence type="ECO:0000256" key="14">
    <source>
        <dbReference type="PIRNR" id="PIRNR006337"/>
    </source>
</evidence>
<comment type="catalytic activity">
    <reaction evidence="12 14">
        <text>hydrolysis of (1-&gt;4)-alpha-D-glucosidic linkage in 4-alpha-D-[(1-&gt;4)-alpha-D-glucanosyl]n trehalose to yield trehalose and (1-&gt;4)-alpha-D-glucan.</text>
        <dbReference type="EC" id="3.2.1.141"/>
    </reaction>
</comment>
<dbReference type="NCBIfam" id="TIGR02402">
    <property type="entry name" value="trehalose_TreZ"/>
    <property type="match status" value="1"/>
</dbReference>
<dbReference type="PANTHER" id="PTHR43651:SF11">
    <property type="entry name" value="MALTO-OLIGOSYLTREHALOSE TREHALOHYDROLASE"/>
    <property type="match status" value="1"/>
</dbReference>
<dbReference type="PANTHER" id="PTHR43651">
    <property type="entry name" value="1,4-ALPHA-GLUCAN-BRANCHING ENZYME"/>
    <property type="match status" value="1"/>
</dbReference>
<dbReference type="InterPro" id="IPR022567">
    <property type="entry name" value="DUF3459"/>
</dbReference>
<name>D6SQ60_9BACT</name>
<evidence type="ECO:0000256" key="5">
    <source>
        <dbReference type="ARBA" id="ARBA00015938"/>
    </source>
</evidence>
<sequence>MYHACKPSLPQLRVWAPRAQRVDLVTRLDRQLMLPQDNGWWQAEESPGHGEDYSFLVDGEGPFPDPRSPWQPGGIEGQSRRLDHRRFEWSDQGFQPVPLSSAVIYELHVGTFSPEGTFKGVMHRLDHLVELGVSHVELMPVAEFSGSRGWGYDGVNLYAPHHVYGHPEELKELVNACHSRGLGVILDVVYNHLGPRGNYLPRFGPYFTDRYRTPWGDAVNLDGAYSDDVRRFFIENALMWLRDYHFDGLRLDAVHALYDFSARHFLEELAWEVKELEAGLGRHLVLIAESDLNDPRVIRPFQAGGYGMHAQWNEDFHHALHAALTGESQGYYADFGDLAHLAKALEKGFVYDGIYSQFRRRRHGRPAPDICGHRYVGCLQNHDQVGNRARGERSSQLLTQGQLKMGAALVLTSPFIPMLFQGEEWGARTPFLYFTAHEDAGLAREVFHGRLAEFKGFGWDPGDIPDPQDPETFVRSRLDRQELSQDRHAEILNWYKQLIRLRREYPELTSGRPEQVRVEFHEEKRWLIMRRGPLCVACNFSPAQQTVPLGGQATNLHIVLASQADAALYGWDLFLPGHCVAVLCCRLN</sequence>
<evidence type="ECO:0000256" key="2">
    <source>
        <dbReference type="ARBA" id="ARBA00005199"/>
    </source>
</evidence>
<keyword evidence="6" id="KW-0963">Cytoplasm</keyword>
<reference evidence="18" key="1">
    <citation type="submission" date="2010-05" db="EMBL/GenBank/DDBJ databases">
        <title>The draft genome of Desulfonatronospira thiodismutans ASO3-1.</title>
        <authorList>
            <consortium name="US DOE Joint Genome Institute (JGI-PGF)"/>
            <person name="Lucas S."/>
            <person name="Copeland A."/>
            <person name="Lapidus A."/>
            <person name="Cheng J.-F."/>
            <person name="Bruce D."/>
            <person name="Goodwin L."/>
            <person name="Pitluck S."/>
            <person name="Chertkov O."/>
            <person name="Brettin T."/>
            <person name="Detter J.C."/>
            <person name="Han C."/>
            <person name="Land M.L."/>
            <person name="Hauser L."/>
            <person name="Kyrpides N."/>
            <person name="Mikhailova N."/>
            <person name="Muyzer G."/>
            <person name="Woyke T."/>
        </authorList>
    </citation>
    <scope>NUCLEOTIDE SEQUENCE [LARGE SCALE GENOMIC DNA]</scope>
    <source>
        <strain evidence="18">ASO3-1</strain>
    </source>
</reference>